<feature type="compositionally biased region" description="Basic residues" evidence="1">
    <location>
        <begin position="213"/>
        <end position="224"/>
    </location>
</feature>
<dbReference type="AlphaFoldDB" id="A0A8X7MKD7"/>
<evidence type="ECO:0000313" key="2">
    <source>
        <dbReference type="EMBL" id="KAE8239350.1"/>
    </source>
</evidence>
<reference evidence="2" key="2">
    <citation type="journal article" date="2019" name="IMA Fungus">
        <title>Genome sequencing and comparison of five Tilletia species to identify candidate genes for the detection of regulated species infecting wheat.</title>
        <authorList>
            <person name="Nguyen H.D.T."/>
            <person name="Sultana T."/>
            <person name="Kesanakurti P."/>
            <person name="Hambleton S."/>
        </authorList>
    </citation>
    <scope>NUCLEOTIDE SEQUENCE</scope>
    <source>
        <strain evidence="2">DAOMC 236426</strain>
    </source>
</reference>
<feature type="compositionally biased region" description="Polar residues" evidence="1">
    <location>
        <begin position="141"/>
        <end position="150"/>
    </location>
</feature>
<feature type="region of interest" description="Disordered" evidence="1">
    <location>
        <begin position="105"/>
        <end position="224"/>
    </location>
</feature>
<comment type="caution">
    <text evidence="2">The sequence shown here is derived from an EMBL/GenBank/DDBJ whole genome shotgun (WGS) entry which is preliminary data.</text>
</comment>
<accession>A0A8X7MKD7</accession>
<dbReference type="EMBL" id="LWDE02001763">
    <property type="protein sequence ID" value="KAE8239350.1"/>
    <property type="molecule type" value="Genomic_DNA"/>
</dbReference>
<name>A0A8X7MKD7_9BASI</name>
<reference evidence="2" key="1">
    <citation type="submission" date="2016-04" db="EMBL/GenBank/DDBJ databases">
        <authorList>
            <person name="Nguyen H.D."/>
            <person name="Samba Siva P."/>
            <person name="Cullis J."/>
            <person name="Levesque C.A."/>
            <person name="Hambleton S."/>
        </authorList>
    </citation>
    <scope>NUCLEOTIDE SEQUENCE</scope>
    <source>
        <strain evidence="2">DAOMC 236426</strain>
    </source>
</reference>
<gene>
    <name evidence="2" type="ORF">A4X06_0g8318</name>
</gene>
<keyword evidence="3" id="KW-1185">Reference proteome</keyword>
<protein>
    <submittedName>
        <fullName evidence="2">Uncharacterized protein</fullName>
    </submittedName>
</protein>
<dbReference type="Proteomes" id="UP000077684">
    <property type="component" value="Unassembled WGS sequence"/>
</dbReference>
<sequence length="224" mass="23932">MYKTTDSGKRPPWEYLLTNYIQRGHPDAVKVVIAAFTAFFESADPSSGTLMPSASTSAFEFAPYVPATSTSPMNQIIPVSAPSNNGGADQSGIAAFDFSNFMAPSTSGSASMSLPTDQPPHTSPPSTASVARSVRAESEETPLTPSSQNSRESRVPPRQHPEPSRPVQAKTPPNGTIGDAGLFKSAAWSPEQAKNSPRRKARGLTQPPPRPPNLRHLRPRLQSP</sequence>
<feature type="compositionally biased region" description="Polar residues" evidence="1">
    <location>
        <begin position="105"/>
        <end position="116"/>
    </location>
</feature>
<proteinExistence type="predicted"/>
<evidence type="ECO:0000313" key="3">
    <source>
        <dbReference type="Proteomes" id="UP000077684"/>
    </source>
</evidence>
<organism evidence="2 3">
    <name type="scientific">Tilletia controversa</name>
    <name type="common">dwarf bunt fungus</name>
    <dbReference type="NCBI Taxonomy" id="13291"/>
    <lineage>
        <taxon>Eukaryota</taxon>
        <taxon>Fungi</taxon>
        <taxon>Dikarya</taxon>
        <taxon>Basidiomycota</taxon>
        <taxon>Ustilaginomycotina</taxon>
        <taxon>Exobasidiomycetes</taxon>
        <taxon>Tilletiales</taxon>
        <taxon>Tilletiaceae</taxon>
        <taxon>Tilletia</taxon>
    </lineage>
</organism>
<evidence type="ECO:0000256" key="1">
    <source>
        <dbReference type="SAM" id="MobiDB-lite"/>
    </source>
</evidence>
<feature type="compositionally biased region" description="Basic and acidic residues" evidence="1">
    <location>
        <begin position="151"/>
        <end position="163"/>
    </location>
</feature>